<comment type="caution">
    <text evidence="2">The sequence shown here is derived from an EMBL/GenBank/DDBJ whole genome shotgun (WGS) entry which is preliminary data.</text>
</comment>
<dbReference type="NCBIfam" id="TIGR02284">
    <property type="entry name" value="PA2169 family four-helix-bundle protein"/>
    <property type="match status" value="1"/>
</dbReference>
<proteinExistence type="predicted"/>
<dbReference type="EMBL" id="LJQA01000290">
    <property type="protein sequence ID" value="KPW96860.1"/>
    <property type="molecule type" value="Genomic_DNA"/>
</dbReference>
<dbReference type="Proteomes" id="UP000050356">
    <property type="component" value="Unassembled WGS sequence"/>
</dbReference>
<name>A0A0P9PCV4_PSESX</name>
<dbReference type="InterPro" id="IPR009078">
    <property type="entry name" value="Ferritin-like_SF"/>
</dbReference>
<dbReference type="PATRIC" id="fig|264451.4.peg.5588"/>
<protein>
    <submittedName>
        <fullName evidence="2">Aldehyde dehydrogenase</fullName>
    </submittedName>
</protein>
<accession>A0A0P9PCV4</accession>
<evidence type="ECO:0000313" key="2">
    <source>
        <dbReference type="EMBL" id="KPW96860.1"/>
    </source>
</evidence>
<dbReference type="Pfam" id="PF09537">
    <property type="entry name" value="DUF2383"/>
    <property type="match status" value="1"/>
</dbReference>
<dbReference type="Gene3D" id="1.20.1260.10">
    <property type="match status" value="1"/>
</dbReference>
<dbReference type="InterPro" id="IPR011971">
    <property type="entry name" value="CHP02284"/>
</dbReference>
<dbReference type="SUPFAM" id="SSF47240">
    <property type="entry name" value="Ferritin-like"/>
    <property type="match status" value="1"/>
</dbReference>
<dbReference type="InterPro" id="IPR012347">
    <property type="entry name" value="Ferritin-like"/>
</dbReference>
<gene>
    <name evidence="2" type="ORF">ALO50_100739</name>
</gene>
<reference evidence="2 3" key="1">
    <citation type="submission" date="2015-09" db="EMBL/GenBank/DDBJ databases">
        <title>Genome announcement of multiple Pseudomonas syringae strains.</title>
        <authorList>
            <person name="Thakur S."/>
            <person name="Wang P.W."/>
            <person name="Gong Y."/>
            <person name="Weir B.S."/>
            <person name="Guttman D.S."/>
        </authorList>
    </citation>
    <scope>NUCLEOTIDE SEQUENCE [LARGE SCALE GENOMIC DNA]</scope>
    <source>
        <strain evidence="2 3">ICMP17524</strain>
    </source>
</reference>
<dbReference type="AlphaFoldDB" id="A0A0P9PCV4"/>
<evidence type="ECO:0000313" key="3">
    <source>
        <dbReference type="Proteomes" id="UP000050356"/>
    </source>
</evidence>
<feature type="domain" description="DUF2383" evidence="1">
    <location>
        <begin position="42"/>
        <end position="151"/>
    </location>
</feature>
<dbReference type="InterPro" id="IPR019052">
    <property type="entry name" value="DUF2383"/>
</dbReference>
<organism evidence="2 3">
    <name type="scientific">Pseudomonas syringae pv. cerasicola</name>
    <dbReference type="NCBI Taxonomy" id="264451"/>
    <lineage>
        <taxon>Bacteria</taxon>
        <taxon>Pseudomonadati</taxon>
        <taxon>Pseudomonadota</taxon>
        <taxon>Gammaproteobacteria</taxon>
        <taxon>Pseudomonadales</taxon>
        <taxon>Pseudomonadaceae</taxon>
        <taxon>Pseudomonas</taxon>
        <taxon>Pseudomonas syringae</taxon>
    </lineage>
</organism>
<evidence type="ECO:0000259" key="1">
    <source>
        <dbReference type="Pfam" id="PF09537"/>
    </source>
</evidence>
<sequence>MILNNYLLIKNWRGVCNYLYIEHFRINLPLGNYQMTDINKETISILNDLIETSKDGEEGFRTSAEHAKSAQVKSFLANRSTEVAAAVRELQAEVTALGGKPEDSSSVSGALHRAWVNLKSMVTSDDDKAVLEEVEKGEDVAKKAYREALEKARAKNVSPNVIALIEKQQAGVLANHDKVKALRDAARAAHAAS</sequence>